<evidence type="ECO:0000256" key="3">
    <source>
        <dbReference type="ARBA" id="ARBA00022483"/>
    </source>
</evidence>
<dbReference type="OrthoDB" id="10267033at2759"/>
<proteinExistence type="inferred from homology"/>
<comment type="similarity">
    <text evidence="1 5">Belongs to the SEC15 family.</text>
</comment>
<dbReference type="PIRSF" id="PIRSF025007">
    <property type="entry name" value="Sec15"/>
    <property type="match status" value="1"/>
</dbReference>
<dbReference type="STRING" id="58919.A0A316ZEG1"/>
<keyword evidence="2 5" id="KW-0813">Transport</keyword>
<evidence type="ECO:0000256" key="5">
    <source>
        <dbReference type="PIRNR" id="PIRNR025007"/>
    </source>
</evidence>
<dbReference type="InterPro" id="IPR042045">
    <property type="entry name" value="EXOC6/Sec15_C_dom1"/>
</dbReference>
<name>A0A316ZEG1_9BASI</name>
<dbReference type="InterPro" id="IPR042044">
    <property type="entry name" value="EXOC6PINT-1/Sec15/Tip20_C_dom2"/>
</dbReference>
<protein>
    <recommendedName>
        <fullName evidence="5">Exocyst complex component SEC15</fullName>
    </recommendedName>
</protein>
<dbReference type="InterPro" id="IPR007225">
    <property type="entry name" value="EXOC6/Sec15"/>
</dbReference>
<evidence type="ECO:0000256" key="2">
    <source>
        <dbReference type="ARBA" id="ARBA00022448"/>
    </source>
</evidence>
<dbReference type="EMBL" id="KZ819286">
    <property type="protein sequence ID" value="PWN99929.1"/>
    <property type="molecule type" value="Genomic_DNA"/>
</dbReference>
<comment type="function">
    <text evidence="5">Component of the exocyst complex involved in the docking of exocytic vesicles with fusion sites on the plasma membrane.</text>
</comment>
<evidence type="ECO:0000256" key="1">
    <source>
        <dbReference type="ARBA" id="ARBA00007944"/>
    </source>
</evidence>
<evidence type="ECO:0000313" key="9">
    <source>
        <dbReference type="Proteomes" id="UP000245946"/>
    </source>
</evidence>
<evidence type="ECO:0000313" key="8">
    <source>
        <dbReference type="EMBL" id="PWN99929.1"/>
    </source>
</evidence>
<gene>
    <name evidence="8" type="ORF">FA09DRAFT_328075</name>
</gene>
<dbReference type="AlphaFoldDB" id="A0A316ZEG1"/>
<dbReference type="PANTHER" id="PTHR12702:SF0">
    <property type="entry name" value="EXOCYST COMPLEX COMPONENT 6"/>
    <property type="match status" value="1"/>
</dbReference>
<evidence type="ECO:0000259" key="7">
    <source>
        <dbReference type="Pfam" id="PF20651"/>
    </source>
</evidence>
<dbReference type="Gene3D" id="1.20.58.670">
    <property type="entry name" value="Dsl1p vesicle tethering complex, Tip20p subunit, domain D"/>
    <property type="match status" value="1"/>
</dbReference>
<dbReference type="GO" id="GO:0000145">
    <property type="term" value="C:exocyst"/>
    <property type="evidence" value="ECO:0007669"/>
    <property type="project" value="UniProtKB-UniRule"/>
</dbReference>
<organism evidence="8 9">
    <name type="scientific">Tilletiopsis washingtonensis</name>
    <dbReference type="NCBI Taxonomy" id="58919"/>
    <lineage>
        <taxon>Eukaryota</taxon>
        <taxon>Fungi</taxon>
        <taxon>Dikarya</taxon>
        <taxon>Basidiomycota</taxon>
        <taxon>Ustilaginomycotina</taxon>
        <taxon>Exobasidiomycetes</taxon>
        <taxon>Entylomatales</taxon>
        <taxon>Entylomatales incertae sedis</taxon>
        <taxon>Tilletiopsis</taxon>
    </lineage>
</organism>
<dbReference type="GO" id="GO:0006893">
    <property type="term" value="P:Golgi to plasma membrane transport"/>
    <property type="evidence" value="ECO:0007669"/>
    <property type="project" value="TreeGrafter"/>
</dbReference>
<evidence type="ECO:0000256" key="4">
    <source>
        <dbReference type="ARBA" id="ARBA00023054"/>
    </source>
</evidence>
<feature type="domain" description="Exocyst complex component EXOC6/Sec15 N-terminal" evidence="7">
    <location>
        <begin position="59"/>
        <end position="226"/>
    </location>
</feature>
<dbReference type="GO" id="GO:0090522">
    <property type="term" value="P:vesicle tethering involved in exocytosis"/>
    <property type="evidence" value="ECO:0007669"/>
    <property type="project" value="UniProtKB-UniRule"/>
</dbReference>
<accession>A0A316ZEG1</accession>
<keyword evidence="9" id="KW-1185">Reference proteome</keyword>
<dbReference type="InterPro" id="IPR046361">
    <property type="entry name" value="EXOC6/Sec15_C"/>
</dbReference>
<dbReference type="Gene3D" id="1.10.357.30">
    <property type="entry name" value="Exocyst complex subunit Sec15 C-terminal domain, N-terminal subdomain"/>
    <property type="match status" value="1"/>
</dbReference>
<dbReference type="Pfam" id="PF20651">
    <property type="entry name" value="EXOC6_Sec15_N"/>
    <property type="match status" value="1"/>
</dbReference>
<dbReference type="FunFam" id="1.10.357.30:FF:000004">
    <property type="entry name" value="Exocyst complex component SEC15"/>
    <property type="match status" value="1"/>
</dbReference>
<keyword evidence="4" id="KW-0175">Coiled coil</keyword>
<dbReference type="GeneID" id="37269176"/>
<dbReference type="Proteomes" id="UP000245946">
    <property type="component" value="Unassembled WGS sequence"/>
</dbReference>
<reference evidence="8 9" key="1">
    <citation type="journal article" date="2018" name="Mol. Biol. Evol.">
        <title>Broad Genomic Sampling Reveals a Smut Pathogenic Ancestry of the Fungal Clade Ustilaginomycotina.</title>
        <authorList>
            <person name="Kijpornyongpan T."/>
            <person name="Mondo S.J."/>
            <person name="Barry K."/>
            <person name="Sandor L."/>
            <person name="Lee J."/>
            <person name="Lipzen A."/>
            <person name="Pangilinan J."/>
            <person name="LaButti K."/>
            <person name="Hainaut M."/>
            <person name="Henrissat B."/>
            <person name="Grigoriev I.V."/>
            <person name="Spatafora J.W."/>
            <person name="Aime M.C."/>
        </authorList>
    </citation>
    <scope>NUCLEOTIDE SEQUENCE [LARGE SCALE GENOMIC DNA]</scope>
    <source>
        <strain evidence="8 9">MCA 4186</strain>
    </source>
</reference>
<keyword evidence="3 5" id="KW-0268">Exocytosis</keyword>
<sequence length="787" mass="89029">MAPGVSRGRVRPHVSLDAQLQQLTLFSDLDAESENLEQLGPIIKSLDEAGQSDAFLRRLHAFVQEKESEIEAVCEGNHQDFVTATDKLLKVRSGTVSLRHRIGELNEEVQAGGESLKGKKKALAETRRVAQNVDDAIETLQLCLRVLDMASRVDGLIESKRYYAALRSLEELQTVHLKPVLHHEFARHMLESMPAMRDSVRTAVTQEMKEWLYEVRLKGGKVGKLALDAMEARQKRWRIKSGKDAMLSLAKVNSPIELVVNERVEYNFVDNEEVRIDFRPLYQCVHIYDAMDLREQLQTSYQEDRRAQANLLLSQGLSFDPAHPTFPVLLEEVVGFFLVEHHVLQTSPPGFRSEAEVDDLWDNMCERVVDIVSVGLRDCRDTQVFVSTKAVIQTFIMTLEGYSFTVAKLNALLLTLFERYAHLLRDRFSADFQQAVRDTEHQPMIVENAEELGKVLNVCWLKPGDADVLRSQPFPLALPFSQTYPLCCMDIRHLVDEYYTFSDGFSQYHRDIDDILKKSLDELLIQQVSNSIRASVESTSNLSQIAQIVVNAEHFKLACTSLESLLAALRAPHRGGRLRLDASGHFSQSLDLAQRRIDAALGAKLKEFVEMGEFDATPTRLRTEEPEYVGEMTRWLTTMMESVLVLLPQETKLLHYRSAFGSIASLLLNDFVLDKDTSVINLMALRTITNDVELLSREAASIDPSIDSVFNEIRQTLSIPLHDAVSEYVGDARARSTKYAEAQPAKVALILERLARFHATKGPAQADLANKRSRERDMVGRLVRQRA</sequence>
<dbReference type="Pfam" id="PF04091">
    <property type="entry name" value="Sec15_C"/>
    <property type="match status" value="1"/>
</dbReference>
<dbReference type="InterPro" id="IPR048359">
    <property type="entry name" value="EXOC6_Sec15_N"/>
</dbReference>
<dbReference type="RefSeq" id="XP_025600208.1">
    <property type="nucleotide sequence ID" value="XM_025741632.1"/>
</dbReference>
<evidence type="ECO:0000259" key="6">
    <source>
        <dbReference type="Pfam" id="PF04091"/>
    </source>
</evidence>
<dbReference type="GO" id="GO:0016020">
    <property type="term" value="C:membrane"/>
    <property type="evidence" value="ECO:0007669"/>
    <property type="project" value="TreeGrafter"/>
</dbReference>
<dbReference type="PANTHER" id="PTHR12702">
    <property type="entry name" value="SEC15"/>
    <property type="match status" value="1"/>
</dbReference>
<dbReference type="GO" id="GO:0006886">
    <property type="term" value="P:intracellular protein transport"/>
    <property type="evidence" value="ECO:0007669"/>
    <property type="project" value="InterPro"/>
</dbReference>
<feature type="domain" description="Exocyst complex subunit EXOC6/Sec15 C-terminal" evidence="6">
    <location>
        <begin position="408"/>
        <end position="753"/>
    </location>
</feature>